<reference evidence="2 3" key="1">
    <citation type="journal article" date="2012" name="PLoS Pathog.">
        <title>Diverse lifestyles and strategies of plant pathogenesis encoded in the genomes of eighteen Dothideomycetes fungi.</title>
        <authorList>
            <person name="Ohm R.A."/>
            <person name="Feau N."/>
            <person name="Henrissat B."/>
            <person name="Schoch C.L."/>
            <person name="Horwitz B.A."/>
            <person name="Barry K.W."/>
            <person name="Condon B.J."/>
            <person name="Copeland A.C."/>
            <person name="Dhillon B."/>
            <person name="Glaser F."/>
            <person name="Hesse C.N."/>
            <person name="Kosti I."/>
            <person name="LaButti K."/>
            <person name="Lindquist E.A."/>
            <person name="Lucas S."/>
            <person name="Salamov A.A."/>
            <person name="Bradshaw R.E."/>
            <person name="Ciuffetti L."/>
            <person name="Hamelin R.C."/>
            <person name="Kema G.H.J."/>
            <person name="Lawrence C."/>
            <person name="Scott J.A."/>
            <person name="Spatafora J.W."/>
            <person name="Turgeon B.G."/>
            <person name="de Wit P.J.G.M."/>
            <person name="Zhong S."/>
            <person name="Goodwin S.B."/>
            <person name="Grigoriev I.V."/>
        </authorList>
    </citation>
    <scope>NUCLEOTIDE SEQUENCE [LARGE SCALE GENOMIC DNA]</scope>
    <source>
        <strain evidence="2 3">CIRAD86</strain>
    </source>
</reference>
<protein>
    <submittedName>
        <fullName evidence="2">Uncharacterized protein</fullName>
    </submittedName>
</protein>
<dbReference type="HOGENOM" id="CLU_1251153_0_0_1"/>
<keyword evidence="1" id="KW-0732">Signal</keyword>
<organism evidence="2 3">
    <name type="scientific">Pseudocercospora fijiensis (strain CIRAD86)</name>
    <name type="common">Black leaf streak disease fungus</name>
    <name type="synonym">Mycosphaerella fijiensis</name>
    <dbReference type="NCBI Taxonomy" id="383855"/>
    <lineage>
        <taxon>Eukaryota</taxon>
        <taxon>Fungi</taxon>
        <taxon>Dikarya</taxon>
        <taxon>Ascomycota</taxon>
        <taxon>Pezizomycotina</taxon>
        <taxon>Dothideomycetes</taxon>
        <taxon>Dothideomycetidae</taxon>
        <taxon>Mycosphaerellales</taxon>
        <taxon>Mycosphaerellaceae</taxon>
        <taxon>Pseudocercospora</taxon>
    </lineage>
</organism>
<dbReference type="GeneID" id="19333302"/>
<sequence>MNGHCHFPTWIGHLMLLLDIHISRSHDCYASIISLPRVFHRRAVSLYVVSCPYRVRCPHYALLSPTPITYTGSCTRCQASLICNTFLNCETASATPVLIPREAHTSKSSPSKQLSRHPRRTAATHLICLFSLHFFEHAAIVPDTTTPIHGNQAADAEKFLSPISSLCYNGRITFWKEHGRHRCEVSTALEEGGFEQNWATRRSMKRFGDDMRMLGADQDML</sequence>
<evidence type="ECO:0000256" key="1">
    <source>
        <dbReference type="SAM" id="SignalP"/>
    </source>
</evidence>
<dbReference type="Proteomes" id="UP000016932">
    <property type="component" value="Unassembled WGS sequence"/>
</dbReference>
<evidence type="ECO:0000313" key="2">
    <source>
        <dbReference type="EMBL" id="EME83604.1"/>
    </source>
</evidence>
<dbReference type="VEuPathDB" id="FungiDB:MYCFIDRAFT_175029"/>
<gene>
    <name evidence="2" type="ORF">MYCFIDRAFT_175029</name>
</gene>
<dbReference type="KEGG" id="pfj:MYCFIDRAFT_175029"/>
<keyword evidence="3" id="KW-1185">Reference proteome</keyword>
<proteinExistence type="predicted"/>
<dbReference type="AlphaFoldDB" id="M2ZX87"/>
<name>M2ZX87_PSEFD</name>
<evidence type="ECO:0000313" key="3">
    <source>
        <dbReference type="Proteomes" id="UP000016932"/>
    </source>
</evidence>
<accession>M2ZX87</accession>
<feature type="chain" id="PRO_5004031196" evidence="1">
    <location>
        <begin position="26"/>
        <end position="221"/>
    </location>
</feature>
<dbReference type="RefSeq" id="XP_007926780.1">
    <property type="nucleotide sequence ID" value="XM_007928589.1"/>
</dbReference>
<dbReference type="EMBL" id="KB446558">
    <property type="protein sequence ID" value="EME83604.1"/>
    <property type="molecule type" value="Genomic_DNA"/>
</dbReference>
<feature type="signal peptide" evidence="1">
    <location>
        <begin position="1"/>
        <end position="25"/>
    </location>
</feature>